<dbReference type="PANTHER" id="PTHR47466:SF1">
    <property type="entry name" value="METALLOPROTEASE MEP1 (AFU_ORTHOLOGUE AFUA_1G07730)-RELATED"/>
    <property type="match status" value="1"/>
</dbReference>
<evidence type="ECO:0000256" key="5">
    <source>
        <dbReference type="ARBA" id="ARBA00022729"/>
    </source>
</evidence>
<dbReference type="GO" id="GO:0008237">
    <property type="term" value="F:metallopeptidase activity"/>
    <property type="evidence" value="ECO:0007669"/>
    <property type="project" value="UniProtKB-KW"/>
</dbReference>
<feature type="chain" id="PRO_5034626678" description="Peptidase M43 pregnancy-associated plasma-A domain-containing protein" evidence="10">
    <location>
        <begin position="19"/>
        <end position="304"/>
    </location>
</feature>
<evidence type="ECO:0000313" key="13">
    <source>
        <dbReference type="Proteomes" id="UP000616885"/>
    </source>
</evidence>
<gene>
    <name evidence="12" type="ORF">IM811_003363</name>
</gene>
<sequence>MLLYRSLVFAALPFMAVASYLPQTLQERSSDSECGIKGTPSSLVKVIEQQRDGAVSSQSLEGRAAEIQVTAYFHIAVFANSTEDTASNEYVKAQFELLKDTYALYGITLSLGGIAREVNDTIAVLSVWNLDESENEILSSSPETEDYWKRTRTGSYETLHIYYYEDLIGTAAFCNFAKPDRPKSDYFLDGCHLRKNVLLGEQNAPYRAYGTSLIHEVGHWFGLFHVFAGGCEGEGDYIDDTPAQKVTSADGTCPLGTKDTCPDLPGTDMVNNYMDYTADPCRDTFTPGQKTRMHDVFWAVRSGK</sequence>
<evidence type="ECO:0000256" key="3">
    <source>
        <dbReference type="ARBA" id="ARBA00022670"/>
    </source>
</evidence>
<evidence type="ECO:0000256" key="7">
    <source>
        <dbReference type="ARBA" id="ARBA00022833"/>
    </source>
</evidence>
<evidence type="ECO:0000256" key="9">
    <source>
        <dbReference type="ARBA" id="ARBA00023157"/>
    </source>
</evidence>
<dbReference type="InterPro" id="IPR008754">
    <property type="entry name" value="Peptidase_M43"/>
</dbReference>
<comment type="function">
    <text evidence="1">Secreted metalloproteinase that allows assimilation of proteinaceous substrates.</text>
</comment>
<evidence type="ECO:0000256" key="10">
    <source>
        <dbReference type="SAM" id="SignalP"/>
    </source>
</evidence>
<keyword evidence="3" id="KW-0645">Protease</keyword>
<dbReference type="PANTHER" id="PTHR47466">
    <property type="match status" value="1"/>
</dbReference>
<comment type="caution">
    <text evidence="12">The sequence shown here is derived from an EMBL/GenBank/DDBJ whole genome shotgun (WGS) entry which is preliminary data.</text>
</comment>
<dbReference type="GO" id="GO:0046872">
    <property type="term" value="F:metal ion binding"/>
    <property type="evidence" value="ECO:0007669"/>
    <property type="project" value="UniProtKB-KW"/>
</dbReference>
<dbReference type="InterPro" id="IPR024079">
    <property type="entry name" value="MetalloPept_cat_dom_sf"/>
</dbReference>
<proteinExistence type="inferred from homology"/>
<feature type="signal peptide" evidence="10">
    <location>
        <begin position="1"/>
        <end position="18"/>
    </location>
</feature>
<organism evidence="12 13">
    <name type="scientific">Bionectria ochroleuca</name>
    <name type="common">Gliocladium roseum</name>
    <dbReference type="NCBI Taxonomy" id="29856"/>
    <lineage>
        <taxon>Eukaryota</taxon>
        <taxon>Fungi</taxon>
        <taxon>Dikarya</taxon>
        <taxon>Ascomycota</taxon>
        <taxon>Pezizomycotina</taxon>
        <taxon>Sordariomycetes</taxon>
        <taxon>Hypocreomycetidae</taxon>
        <taxon>Hypocreales</taxon>
        <taxon>Bionectriaceae</taxon>
        <taxon>Clonostachys</taxon>
    </lineage>
</organism>
<keyword evidence="6" id="KW-0378">Hydrolase</keyword>
<evidence type="ECO:0000256" key="4">
    <source>
        <dbReference type="ARBA" id="ARBA00022723"/>
    </source>
</evidence>
<comment type="similarity">
    <text evidence="2">Belongs to the peptidase M43B family.</text>
</comment>
<name>A0A8H7K9M0_BIOOC</name>
<protein>
    <recommendedName>
        <fullName evidence="11">Peptidase M43 pregnancy-associated plasma-A domain-containing protein</fullName>
    </recommendedName>
</protein>
<dbReference type="SUPFAM" id="SSF55486">
    <property type="entry name" value="Metalloproteases ('zincins'), catalytic domain"/>
    <property type="match status" value="1"/>
</dbReference>
<feature type="domain" description="Peptidase M43 pregnancy-associated plasma-A" evidence="11">
    <location>
        <begin position="205"/>
        <end position="296"/>
    </location>
</feature>
<accession>A0A8H7K9M0</accession>
<dbReference type="AlphaFoldDB" id="A0A8H7K9M0"/>
<keyword evidence="9" id="KW-1015">Disulfide bond</keyword>
<keyword evidence="4" id="KW-0479">Metal-binding</keyword>
<evidence type="ECO:0000313" key="12">
    <source>
        <dbReference type="EMBL" id="KAF9746458.1"/>
    </source>
</evidence>
<reference evidence="12" key="1">
    <citation type="submission" date="2020-10" db="EMBL/GenBank/DDBJ databases">
        <title>High-Quality Genome Resource of Clonostachys rosea strain S41 by Oxford Nanopore Long-Read Sequencing.</title>
        <authorList>
            <person name="Wang H."/>
        </authorList>
    </citation>
    <scope>NUCLEOTIDE SEQUENCE</scope>
    <source>
        <strain evidence="12">S41</strain>
    </source>
</reference>
<dbReference type="EMBL" id="JADCTT010000011">
    <property type="protein sequence ID" value="KAF9746458.1"/>
    <property type="molecule type" value="Genomic_DNA"/>
</dbReference>
<dbReference type="GO" id="GO:0006508">
    <property type="term" value="P:proteolysis"/>
    <property type="evidence" value="ECO:0007669"/>
    <property type="project" value="UniProtKB-KW"/>
</dbReference>
<dbReference type="Pfam" id="PF05572">
    <property type="entry name" value="Peptidase_M43"/>
    <property type="match status" value="1"/>
</dbReference>
<evidence type="ECO:0000256" key="8">
    <source>
        <dbReference type="ARBA" id="ARBA00023049"/>
    </source>
</evidence>
<dbReference type="Gene3D" id="3.40.390.10">
    <property type="entry name" value="Collagenase (Catalytic Domain)"/>
    <property type="match status" value="1"/>
</dbReference>
<keyword evidence="7" id="KW-0862">Zinc</keyword>
<keyword evidence="5 10" id="KW-0732">Signal</keyword>
<evidence type="ECO:0000256" key="1">
    <source>
        <dbReference type="ARBA" id="ARBA00003174"/>
    </source>
</evidence>
<evidence type="ECO:0000256" key="2">
    <source>
        <dbReference type="ARBA" id="ARBA00008721"/>
    </source>
</evidence>
<evidence type="ECO:0000256" key="6">
    <source>
        <dbReference type="ARBA" id="ARBA00022801"/>
    </source>
</evidence>
<evidence type="ECO:0000259" key="11">
    <source>
        <dbReference type="Pfam" id="PF05572"/>
    </source>
</evidence>
<dbReference type="Proteomes" id="UP000616885">
    <property type="component" value="Unassembled WGS sequence"/>
</dbReference>
<keyword evidence="8" id="KW-0482">Metalloprotease</keyword>